<proteinExistence type="predicted"/>
<comment type="caution">
    <text evidence="1">The sequence shown here is derived from an EMBL/GenBank/DDBJ whole genome shotgun (WGS) entry which is preliminary data.</text>
</comment>
<gene>
    <name evidence="1" type="ORF">AYP69_09485</name>
</gene>
<protein>
    <submittedName>
        <fullName evidence="1">Uncharacterized protein</fullName>
    </submittedName>
</protein>
<dbReference type="Proteomes" id="UP000215261">
    <property type="component" value="Unassembled WGS sequence"/>
</dbReference>
<sequence>MTSVGVLLCRVIEEQYLLSKGMQSPYSSWNTESKLHSFGYNVSQATGLSREQRETLLKILVDYKIMTRQEILEHLSWLISQKQGQKRMEIACRKWQEDYDFVSDLKYVNHQVDVKRIYHKHYKRQ</sequence>
<dbReference type="EMBL" id="LUGO01000083">
    <property type="protein sequence ID" value="OXS38106.1"/>
    <property type="molecule type" value="Genomic_DNA"/>
</dbReference>
<evidence type="ECO:0000313" key="1">
    <source>
        <dbReference type="EMBL" id="OXS38106.1"/>
    </source>
</evidence>
<evidence type="ECO:0000313" key="2">
    <source>
        <dbReference type="Proteomes" id="UP000215261"/>
    </source>
</evidence>
<name>A0A226RAT3_9LACO</name>
<reference evidence="1 2" key="1">
    <citation type="submission" date="2016-03" db="EMBL/GenBank/DDBJ databases">
        <title>Sequencing of Lactobacillus Species from Commercial Turkeys.</title>
        <authorList>
            <person name="Johnson T.J."/>
            <person name="Youmans B.P."/>
            <person name="Case K.A."/>
        </authorList>
    </citation>
    <scope>NUCLEOTIDE SEQUENCE [LARGE SCALE GENOMIC DNA]</scope>
    <source>
        <strain evidence="1 2">UMNLA1</strain>
    </source>
</reference>
<organism evidence="1 2">
    <name type="scientific">Ligilactobacillus agilis</name>
    <dbReference type="NCBI Taxonomy" id="1601"/>
    <lineage>
        <taxon>Bacteria</taxon>
        <taxon>Bacillati</taxon>
        <taxon>Bacillota</taxon>
        <taxon>Bacilli</taxon>
        <taxon>Lactobacillales</taxon>
        <taxon>Lactobacillaceae</taxon>
        <taxon>Ligilactobacillus</taxon>
    </lineage>
</organism>
<accession>A0A226RAT3</accession>
<dbReference type="AlphaFoldDB" id="A0A226RAT3"/>